<keyword evidence="2" id="KW-0413">Isomerase</keyword>
<dbReference type="InterPro" id="IPR036237">
    <property type="entry name" value="Xyl_isomerase-like_sf"/>
</dbReference>
<reference evidence="2 3" key="1">
    <citation type="journal article" date="2015" name="Genome Announc.">
        <title>Complete genome sequence of the human gut symbiont Roseburia hominis.</title>
        <authorList>
            <person name="Travis A.J."/>
            <person name="Kelly D."/>
            <person name="Flint H.J."/>
            <person name="Aminov R.I."/>
        </authorList>
    </citation>
    <scope>NUCLEOTIDE SEQUENCE [LARGE SCALE GENOMIC DNA]</scope>
    <source>
        <strain evidence="3">DSM 16839 / JCM 17582 / NCIMB 14029 / A2-183</strain>
    </source>
</reference>
<dbReference type="Proteomes" id="UP000008178">
    <property type="component" value="Chromosome"/>
</dbReference>
<gene>
    <name evidence="2" type="ordered locus">RHOM_08170</name>
</gene>
<proteinExistence type="predicted"/>
<evidence type="ECO:0000313" key="3">
    <source>
        <dbReference type="Proteomes" id="UP000008178"/>
    </source>
</evidence>
<dbReference type="HOGENOM" id="CLU_080433_1_0_9"/>
<organism evidence="2 3">
    <name type="scientific">Roseburia hominis (strain DSM 16839 / JCM 17582 / NCIMB 14029 / A2-183)</name>
    <dbReference type="NCBI Taxonomy" id="585394"/>
    <lineage>
        <taxon>Bacteria</taxon>
        <taxon>Bacillati</taxon>
        <taxon>Bacillota</taxon>
        <taxon>Clostridia</taxon>
        <taxon>Lachnospirales</taxon>
        <taxon>Lachnospiraceae</taxon>
        <taxon>Roseburia</taxon>
    </lineage>
</organism>
<dbReference type="STRING" id="585394.RHOM_08170"/>
<dbReference type="SUPFAM" id="SSF51658">
    <property type="entry name" value="Xylose isomerase-like"/>
    <property type="match status" value="1"/>
</dbReference>
<dbReference type="EMBL" id="CP003040">
    <property type="protein sequence ID" value="AEN96747.1"/>
    <property type="molecule type" value="Genomic_DNA"/>
</dbReference>
<accession>G2T2X1</accession>
<dbReference type="eggNOG" id="COG1082">
    <property type="taxonomic scope" value="Bacteria"/>
</dbReference>
<dbReference type="PANTHER" id="PTHR12110:SF21">
    <property type="entry name" value="XYLOSE ISOMERASE-LIKE TIM BARREL DOMAIN-CONTAINING PROTEIN"/>
    <property type="match status" value="1"/>
</dbReference>
<evidence type="ECO:0000313" key="2">
    <source>
        <dbReference type="EMBL" id="AEN96747.1"/>
    </source>
</evidence>
<feature type="domain" description="Xylose isomerase-like TIM barrel" evidence="1">
    <location>
        <begin position="58"/>
        <end position="272"/>
    </location>
</feature>
<sequence length="295" mass="32968">MAGQEKESPERMEKMQLGIRLHDIKKAPLEERLAIAHEQGFACGHLALAKVISEYPVDDGALTPGYAMYLKKIFAANQLDVAVLGCYLNLANPNPASLAKNTHRYLAHIRFASLLGAGVVGTETGAVNEEYRFEERNHSEEALKIFINNLRPVVSYAEKMGVIVAIEPVYKHIVCNPKRARKVLDAIGSPNLQIIFDPVNLLDVCNYKDRDAIIAEAIDVLGEDIAMVHIKDFKVENNSLVSVAAGTGEMNYDRIIRFMKERKPYIHATLENTVPENAVASREYIQRLWEECHVG</sequence>
<dbReference type="GO" id="GO:0016853">
    <property type="term" value="F:isomerase activity"/>
    <property type="evidence" value="ECO:0007669"/>
    <property type="project" value="UniProtKB-KW"/>
</dbReference>
<dbReference type="Gene3D" id="3.20.20.150">
    <property type="entry name" value="Divalent-metal-dependent TIM barrel enzymes"/>
    <property type="match status" value="1"/>
</dbReference>
<keyword evidence="3" id="KW-1185">Reference proteome</keyword>
<evidence type="ECO:0000259" key="1">
    <source>
        <dbReference type="Pfam" id="PF01261"/>
    </source>
</evidence>
<dbReference type="Pfam" id="PF01261">
    <property type="entry name" value="AP_endonuc_2"/>
    <property type="match status" value="1"/>
</dbReference>
<dbReference type="InterPro" id="IPR050312">
    <property type="entry name" value="IolE/XylAMocC-like"/>
</dbReference>
<name>G2T2X1_ROSHA</name>
<protein>
    <submittedName>
        <fullName evidence="2">Xylose isomerase domain-containing protein</fullName>
    </submittedName>
</protein>
<dbReference type="PANTHER" id="PTHR12110">
    <property type="entry name" value="HYDROXYPYRUVATE ISOMERASE"/>
    <property type="match status" value="1"/>
</dbReference>
<dbReference type="KEGG" id="rho:RHOM_08170"/>
<dbReference type="AlphaFoldDB" id="G2T2X1"/>
<dbReference type="InterPro" id="IPR013022">
    <property type="entry name" value="Xyl_isomerase-like_TIM-brl"/>
</dbReference>